<keyword evidence="3" id="KW-1185">Reference proteome</keyword>
<dbReference type="Proteomes" id="UP000182983">
    <property type="component" value="Unassembled WGS sequence"/>
</dbReference>
<reference evidence="3" key="1">
    <citation type="submission" date="2016-10" db="EMBL/GenBank/DDBJ databases">
        <authorList>
            <person name="Varghese N."/>
            <person name="Submissions S."/>
        </authorList>
    </citation>
    <scope>NUCLEOTIDE SEQUENCE [LARGE SCALE GENOMIC DNA]</scope>
    <source>
        <strain evidence="3">DSM 13234</strain>
    </source>
</reference>
<dbReference type="RefSeq" id="WP_074766613.1">
    <property type="nucleotide sequence ID" value="NZ_FNWO01000004.1"/>
</dbReference>
<dbReference type="GO" id="GO:0032259">
    <property type="term" value="P:methylation"/>
    <property type="evidence" value="ECO:0007669"/>
    <property type="project" value="UniProtKB-KW"/>
</dbReference>
<accession>A0A1H6H9G5</accession>
<dbReference type="Pfam" id="PF08241">
    <property type="entry name" value="Methyltransf_11"/>
    <property type="match status" value="1"/>
</dbReference>
<proteinExistence type="predicted"/>
<keyword evidence="2" id="KW-0489">Methyltransferase</keyword>
<dbReference type="InterPro" id="IPR029063">
    <property type="entry name" value="SAM-dependent_MTases_sf"/>
</dbReference>
<dbReference type="Gene3D" id="3.40.50.150">
    <property type="entry name" value="Vaccinia Virus protein VP39"/>
    <property type="match status" value="1"/>
</dbReference>
<dbReference type="GO" id="GO:0008757">
    <property type="term" value="F:S-adenosylmethionine-dependent methyltransferase activity"/>
    <property type="evidence" value="ECO:0007669"/>
    <property type="project" value="InterPro"/>
</dbReference>
<dbReference type="InterPro" id="IPR013216">
    <property type="entry name" value="Methyltransf_11"/>
</dbReference>
<name>A0A1H6H9G5_MAGFU</name>
<gene>
    <name evidence="2" type="ORF">SAMN04244559_01245</name>
</gene>
<dbReference type="CDD" id="cd02440">
    <property type="entry name" value="AdoMet_MTases"/>
    <property type="match status" value="1"/>
</dbReference>
<evidence type="ECO:0000313" key="2">
    <source>
        <dbReference type="EMBL" id="SEH32441.1"/>
    </source>
</evidence>
<protein>
    <submittedName>
        <fullName evidence="2">Malonyl-CoA O-methyltransferase</fullName>
    </submittedName>
</protein>
<evidence type="ECO:0000313" key="3">
    <source>
        <dbReference type="Proteomes" id="UP000182983"/>
    </source>
</evidence>
<keyword evidence="2" id="KW-0808">Transferase</keyword>
<dbReference type="EMBL" id="FNWO01000004">
    <property type="protein sequence ID" value="SEH32441.1"/>
    <property type="molecule type" value="Genomic_DNA"/>
</dbReference>
<evidence type="ECO:0000259" key="1">
    <source>
        <dbReference type="Pfam" id="PF08241"/>
    </source>
</evidence>
<dbReference type="PANTHER" id="PTHR43861:SF1">
    <property type="entry name" value="TRANS-ACONITATE 2-METHYLTRANSFERASE"/>
    <property type="match status" value="1"/>
</dbReference>
<dbReference type="PANTHER" id="PTHR43861">
    <property type="entry name" value="TRANS-ACONITATE 2-METHYLTRANSFERASE-RELATED"/>
    <property type="match status" value="1"/>
</dbReference>
<organism evidence="2 3">
    <name type="scientific">Magnetospirillum fulvum</name>
    <name type="common">Rhodospirillum fulvum</name>
    <dbReference type="NCBI Taxonomy" id="1082"/>
    <lineage>
        <taxon>Bacteria</taxon>
        <taxon>Pseudomonadati</taxon>
        <taxon>Pseudomonadota</taxon>
        <taxon>Alphaproteobacteria</taxon>
        <taxon>Rhodospirillales</taxon>
        <taxon>Rhodospirillaceae</taxon>
        <taxon>Magnetospirillum</taxon>
    </lineage>
</organism>
<dbReference type="AlphaFoldDB" id="A0A1H6H9G5"/>
<dbReference type="SUPFAM" id="SSF53335">
    <property type="entry name" value="S-adenosyl-L-methionine-dependent methyltransferases"/>
    <property type="match status" value="1"/>
</dbReference>
<dbReference type="OrthoDB" id="9802097at2"/>
<feature type="domain" description="Methyltransferase type 11" evidence="1">
    <location>
        <begin position="50"/>
        <end position="147"/>
    </location>
</feature>
<sequence>MTSRKQRILQAFSAAASGYDTAAGFQERIAERLAARLAALPPLPKGASVLEVGCGTGLLTRHLRAVLGDEAEILATDLSPAMVARAQAALGADPRLDFAAMDAEAPTLAEGSVGLIVSSLAAQWFSDLPHALAGLARLLAPGGRLVLTLPGAGSFVEWQDAHRALGLEPGTPAFPDAETLRAILPSGGVGRIDSETVIETHPDGLSFARTLATLGAAVPRPGHRPLSPGQLRRVIARLGAPCPISWTIHTVSFTRNGIPS</sequence>